<gene>
    <name evidence="1" type="ORF">A2372_04310</name>
</gene>
<evidence type="ECO:0000313" key="2">
    <source>
        <dbReference type="Proteomes" id="UP000176422"/>
    </source>
</evidence>
<protein>
    <submittedName>
        <fullName evidence="1">Uncharacterized protein</fullName>
    </submittedName>
</protein>
<sequence length="173" mass="19197">MVGSMGIINGRFIVIDQTGNGRDGKEFAAVVNVYDLDENTREAEIDFMTRAVASGSGGKLVAGRTQFNFMDISRTHPRNRAVLKNHEDPTKMVVVKNRQTDEFFLVMSDVVSLREAEVFLCEVNNIPLLLKPDFYQRLSLPHEGNPGKLGTTGNLRFEVVTNGGIAVIKLKIE</sequence>
<dbReference type="Proteomes" id="UP000176422">
    <property type="component" value="Unassembled WGS sequence"/>
</dbReference>
<reference evidence="1 2" key="1">
    <citation type="journal article" date="2016" name="Nat. Commun.">
        <title>Thousands of microbial genomes shed light on interconnected biogeochemical processes in an aquifer system.</title>
        <authorList>
            <person name="Anantharaman K."/>
            <person name="Brown C.T."/>
            <person name="Hug L.A."/>
            <person name="Sharon I."/>
            <person name="Castelle C.J."/>
            <person name="Probst A.J."/>
            <person name="Thomas B.C."/>
            <person name="Singh A."/>
            <person name="Wilkins M.J."/>
            <person name="Karaoz U."/>
            <person name="Brodie E.L."/>
            <person name="Williams K.H."/>
            <person name="Hubbard S.S."/>
            <person name="Banfield J.F."/>
        </authorList>
    </citation>
    <scope>NUCLEOTIDE SEQUENCE [LARGE SCALE GENOMIC DNA]</scope>
</reference>
<dbReference type="EMBL" id="MGIT01000004">
    <property type="protein sequence ID" value="OGM92635.1"/>
    <property type="molecule type" value="Genomic_DNA"/>
</dbReference>
<evidence type="ECO:0000313" key="1">
    <source>
        <dbReference type="EMBL" id="OGM92635.1"/>
    </source>
</evidence>
<dbReference type="AlphaFoldDB" id="A0A1F8DXX3"/>
<accession>A0A1F8DXX3</accession>
<name>A0A1F8DXX3_9BACT</name>
<proteinExistence type="predicted"/>
<comment type="caution">
    <text evidence="1">The sequence shown here is derived from an EMBL/GenBank/DDBJ whole genome shotgun (WGS) entry which is preliminary data.</text>
</comment>
<organism evidence="1 2">
    <name type="scientific">Candidatus Wolfebacteria bacterium RIFOXYB1_FULL_54_12</name>
    <dbReference type="NCBI Taxonomy" id="1802559"/>
    <lineage>
        <taxon>Bacteria</taxon>
        <taxon>Candidatus Wolfeibacteriota</taxon>
    </lineage>
</organism>